<protein>
    <recommendedName>
        <fullName evidence="3">Lipoprotein</fullName>
    </recommendedName>
</protein>
<name>A0A8J3H9X3_9RHOB</name>
<proteinExistence type="predicted"/>
<dbReference type="AlphaFoldDB" id="A0A8J3H9X3"/>
<comment type="caution">
    <text evidence="1">The sequence shown here is derived from an EMBL/GenBank/DDBJ whole genome shotgun (WGS) entry which is preliminary data.</text>
</comment>
<dbReference type="PROSITE" id="PS51257">
    <property type="entry name" value="PROKAR_LIPOPROTEIN"/>
    <property type="match status" value="1"/>
</dbReference>
<keyword evidence="2" id="KW-1185">Reference proteome</keyword>
<gene>
    <name evidence="1" type="ORF">GCM10010961_34320</name>
</gene>
<accession>A0A8J3H9X3</accession>
<reference evidence="1" key="1">
    <citation type="journal article" date="2014" name="Int. J. Syst. Evol. Microbiol.">
        <title>Complete genome sequence of Corynebacterium casei LMG S-19264T (=DSM 44701T), isolated from a smear-ripened cheese.</title>
        <authorList>
            <consortium name="US DOE Joint Genome Institute (JGI-PGF)"/>
            <person name="Walter F."/>
            <person name="Albersmeier A."/>
            <person name="Kalinowski J."/>
            <person name="Ruckert C."/>
        </authorList>
    </citation>
    <scope>NUCLEOTIDE SEQUENCE</scope>
    <source>
        <strain evidence="1">CGMCC 1.7081</strain>
    </source>
</reference>
<sequence>MKFAFSITLVGVAALSACGGVNPVKTPNSFIYRMNDGVLQGSYNPSGFSTEQVKLYAKQYCSEAKLASYAESAPGGDGLVAFRATCRGEMPNGHAIILKREDGSVLLESTLSKDGELHFDQKAF</sequence>
<dbReference type="EMBL" id="BNAP01000022">
    <property type="protein sequence ID" value="GHG98820.1"/>
    <property type="molecule type" value="Genomic_DNA"/>
</dbReference>
<reference evidence="1" key="2">
    <citation type="submission" date="2020-09" db="EMBL/GenBank/DDBJ databases">
        <authorList>
            <person name="Sun Q."/>
            <person name="Zhou Y."/>
        </authorList>
    </citation>
    <scope>NUCLEOTIDE SEQUENCE</scope>
    <source>
        <strain evidence="1">CGMCC 1.7081</strain>
    </source>
</reference>
<evidence type="ECO:0000313" key="1">
    <source>
        <dbReference type="EMBL" id="GHG98820.1"/>
    </source>
</evidence>
<dbReference type="RefSeq" id="WP_028094579.1">
    <property type="nucleotide sequence ID" value="NZ_BNAP01000022.1"/>
</dbReference>
<dbReference type="Proteomes" id="UP000611500">
    <property type="component" value="Unassembled WGS sequence"/>
</dbReference>
<evidence type="ECO:0000313" key="2">
    <source>
        <dbReference type="Proteomes" id="UP000611500"/>
    </source>
</evidence>
<organism evidence="1 2">
    <name type="scientific">Pseudodonghicola xiamenensis</name>
    <dbReference type="NCBI Taxonomy" id="337702"/>
    <lineage>
        <taxon>Bacteria</taxon>
        <taxon>Pseudomonadati</taxon>
        <taxon>Pseudomonadota</taxon>
        <taxon>Alphaproteobacteria</taxon>
        <taxon>Rhodobacterales</taxon>
        <taxon>Paracoccaceae</taxon>
        <taxon>Pseudodonghicola</taxon>
    </lineage>
</organism>
<evidence type="ECO:0008006" key="3">
    <source>
        <dbReference type="Google" id="ProtNLM"/>
    </source>
</evidence>